<name>U6KYL1_EIMTE</name>
<dbReference type="RefSeq" id="XP_013233796.1">
    <property type="nucleotide sequence ID" value="XM_013378342.1"/>
</dbReference>
<dbReference type="Proteomes" id="UP000030747">
    <property type="component" value="Unassembled WGS sequence"/>
</dbReference>
<accession>U6KYL1</accession>
<proteinExistence type="predicted"/>
<evidence type="ECO:0000313" key="1">
    <source>
        <dbReference type="EMBL" id="CDJ43046.1"/>
    </source>
</evidence>
<reference evidence="1" key="2">
    <citation type="submission" date="2013-10" db="EMBL/GenBank/DDBJ databases">
        <authorList>
            <person name="Aslett M."/>
        </authorList>
    </citation>
    <scope>NUCLEOTIDE SEQUENCE [LARGE SCALE GENOMIC DNA]</scope>
    <source>
        <strain evidence="1">Houghton</strain>
    </source>
</reference>
<sequence>MLPRCGPKIFALRKMCHWMRQQRGKEFKHWWMLCFVECSKLPREGNEEVDTLLLQTTSDAVEILVMAQ</sequence>
<gene>
    <name evidence="1" type="ORF">ETH_00018340</name>
</gene>
<keyword evidence="2" id="KW-1185">Reference proteome</keyword>
<dbReference type="AlphaFoldDB" id="U6KYL1"/>
<reference evidence="1" key="1">
    <citation type="submission" date="2013-10" db="EMBL/GenBank/DDBJ databases">
        <title>Genomic analysis of the causative agents of coccidiosis in chickens.</title>
        <authorList>
            <person name="Reid A.J."/>
            <person name="Blake D."/>
            <person name="Billington K."/>
            <person name="Browne H."/>
            <person name="Dunn M."/>
            <person name="Hung S."/>
            <person name="Kawahara F."/>
            <person name="Miranda-Saavedra D."/>
            <person name="Mourier T."/>
            <person name="Nagra H."/>
            <person name="Otto T.D."/>
            <person name="Rawlings N."/>
            <person name="Sanchez A."/>
            <person name="Sanders M."/>
            <person name="Subramaniam C."/>
            <person name="Tay Y."/>
            <person name="Dear P."/>
            <person name="Doerig C."/>
            <person name="Gruber A."/>
            <person name="Parkinson J."/>
            <person name="Shirley M."/>
            <person name="Wan K.L."/>
            <person name="Berriman M."/>
            <person name="Tomley F."/>
            <person name="Pain A."/>
        </authorList>
    </citation>
    <scope>NUCLEOTIDE SEQUENCE [LARGE SCALE GENOMIC DNA]</scope>
    <source>
        <strain evidence="1">Houghton</strain>
    </source>
</reference>
<evidence type="ECO:0000313" key="2">
    <source>
        <dbReference type="Proteomes" id="UP000030747"/>
    </source>
</evidence>
<dbReference type="EMBL" id="HG675749">
    <property type="protein sequence ID" value="CDJ43046.1"/>
    <property type="molecule type" value="Genomic_DNA"/>
</dbReference>
<dbReference type="OrthoDB" id="10438123at2759"/>
<organism evidence="1 2">
    <name type="scientific">Eimeria tenella</name>
    <name type="common">Coccidian parasite</name>
    <dbReference type="NCBI Taxonomy" id="5802"/>
    <lineage>
        <taxon>Eukaryota</taxon>
        <taxon>Sar</taxon>
        <taxon>Alveolata</taxon>
        <taxon>Apicomplexa</taxon>
        <taxon>Conoidasida</taxon>
        <taxon>Coccidia</taxon>
        <taxon>Eucoccidiorida</taxon>
        <taxon>Eimeriorina</taxon>
        <taxon>Eimeriidae</taxon>
        <taxon>Eimeria</taxon>
    </lineage>
</organism>
<dbReference type="VEuPathDB" id="ToxoDB:ETH_00018340"/>
<dbReference type="GeneID" id="25252802"/>
<protein>
    <submittedName>
        <fullName evidence="1">Uncharacterized protein</fullName>
    </submittedName>
</protein>